<dbReference type="EMBL" id="AE016825">
    <property type="protein sequence ID" value="AAQ58561.1"/>
    <property type="molecule type" value="Genomic_DNA"/>
</dbReference>
<dbReference type="HOGENOM" id="CLU_2750459_0_0_4"/>
<name>Q7NZN5_CHRVO</name>
<proteinExistence type="predicted"/>
<dbReference type="KEGG" id="cvi:CV_0887"/>
<evidence type="ECO:0000313" key="2">
    <source>
        <dbReference type="Proteomes" id="UP000001424"/>
    </source>
</evidence>
<evidence type="ECO:0000313" key="1">
    <source>
        <dbReference type="EMBL" id="AAQ58561.1"/>
    </source>
</evidence>
<dbReference type="Proteomes" id="UP000001424">
    <property type="component" value="Chromosome"/>
</dbReference>
<protein>
    <submittedName>
        <fullName evidence="1">Uncharacterized protein</fullName>
    </submittedName>
</protein>
<sequence>MRRNGRDREWRLADCPGRGARLRNGNRQCIACGRLFADFFIVFRYLGWVEQSALDIKQEGVPQRGRPPYE</sequence>
<keyword evidence="2" id="KW-1185">Reference proteome</keyword>
<gene>
    <name evidence="1" type="ordered locus">CV_0887</name>
</gene>
<dbReference type="AlphaFoldDB" id="Q7NZN5"/>
<organism evidence="1 2">
    <name type="scientific">Chromobacterium violaceum (strain ATCC 12472 / DSM 30191 / JCM 1249 / CCUG 213 / NBRC 12614 / NCIMB 9131 / NCTC 9757 / MK)</name>
    <dbReference type="NCBI Taxonomy" id="243365"/>
    <lineage>
        <taxon>Bacteria</taxon>
        <taxon>Pseudomonadati</taxon>
        <taxon>Pseudomonadota</taxon>
        <taxon>Betaproteobacteria</taxon>
        <taxon>Neisseriales</taxon>
        <taxon>Chromobacteriaceae</taxon>
        <taxon>Chromobacterium</taxon>
    </lineage>
</organism>
<dbReference type="STRING" id="243365.CV_0887"/>
<reference evidence="1 2" key="1">
    <citation type="journal article" date="2003" name="Proc. Natl. Acad. Sci. U.S.A.">
        <title>The complete genome sequence of Chromobacterium violaceum reveals remarkable and exploitable bacterial adaptability.</title>
        <authorList>
            <person name="Vasconcelos A.T.R."/>
            <person name="de Almeida D.F."/>
            <person name="Almeida F.C."/>
            <person name="de Almeida L.G.P."/>
            <person name="de Almeida R."/>
            <person name="Goncalves J.A.A."/>
            <person name="Andrade E.M."/>
            <person name="Antonio R.V."/>
            <person name="Araripe J."/>
            <person name="de Araujo M.F.F."/>
            <person name="Filho S.A."/>
            <person name="Azevedo V."/>
            <person name="Batista A.J."/>
            <person name="Bataus L.A.M."/>
            <person name="Batista J.S."/>
            <person name="Belo A."/>
            <person name="vander Berg C."/>
            <person name="Blamey J."/>
            <person name="Bogo M."/>
            <person name="Bonato S."/>
            <person name="Bordignon J."/>
            <person name="Brito C.A."/>
            <person name="Brocchi M."/>
            <person name="Burity H.A."/>
            <person name="Camargo A.A."/>
            <person name="Cardoso D.D.P."/>
            <person name="Carneiro N.P."/>
            <person name="Carraro D.M."/>
            <person name="Carvalho C.M.B."/>
            <person name="Cascardo J.C.M."/>
            <person name="Cavada B.S."/>
            <person name="Chueire L.M.O."/>
            <person name="Pasa T.B.C."/>
            <person name="Duran N."/>
            <person name="Fagundes N."/>
            <person name="Falcao C.L."/>
            <person name="Fantinatti F."/>
            <person name="Farias I.P."/>
            <person name="Felipe M.S.S."/>
            <person name="Ferrari L.P."/>
            <person name="Ferro J.A."/>
            <person name="Ferro M.I.T."/>
            <person name="Franco G.R."/>
            <person name="Freitas N.S.A."/>
            <person name="Furlan L.R."/>
            <person name="Gazzinelli R.T."/>
            <person name="Gomes E.A."/>
            <person name="Goncalves P.R."/>
            <person name="Grangeiro T.B."/>
            <person name="Grattapaglia D."/>
            <person name="Grisard E.C."/>
            <person name="Guimaraes C.T."/>
            <person name="Hanna E.S."/>
            <person name="Hungria M."/>
            <person name="Jardim S.N."/>
            <person name="Laurino J."/>
            <person name="Leoi L.C.T."/>
            <person name="Fassarella L."/>
            <person name="Lima A."/>
            <person name="Loureiro M.F."/>
            <person name="Lyra M.C.P."/>
            <person name="Macedo M."/>
            <person name="Madeira H.M.F."/>
            <person name="Manfio G.P."/>
            <person name="Maranhao A.Q."/>
            <person name="Martins W.S."/>
            <person name="di Mauro S.M.Z."/>
            <person name="de Medeiros S.R.B."/>
            <person name="Meissner R.D.V."/>
            <person name="Menck C.F.M."/>
            <person name="Moreira M.A.M."/>
            <person name="Nascimento F.F."/>
            <person name="Nicolas M.F."/>
            <person name="Oliveira J.G."/>
            <person name="Oliveira S.C."/>
            <person name="Paixao R.F.C."/>
            <person name="Parente J.A."/>
            <person name="Pedrosa F.O."/>
            <person name="Pena S.J.D."/>
            <person name="Perreira J.O."/>
            <person name="Perreira M."/>
            <person name="Pinto L.S.R.C."/>
            <person name="Pinto L.S."/>
            <person name="Porto J.I.R."/>
            <person name="Potrich D.P."/>
            <person name="Neto C.E.R."/>
            <person name="Reis A.M.M."/>
            <person name="Rigo L.U."/>
            <person name="Rondinelli E."/>
            <person name="dos Santos E.B.P."/>
            <person name="Santos F.R."/>
            <person name="Schneider M.P.C."/>
            <person name="Seuanez H.N."/>
            <person name="Silva A.M.R."/>
            <person name="da Silva A.L.C."/>
            <person name="Silva D.W."/>
            <person name="Silva R."/>
            <person name="Simoes I.C."/>
            <person name="Simon D."/>
            <person name="Soares C.M.A."/>
            <person name="Soares R.B.A."/>
            <person name="Souza E.M."/>
            <person name="Souza K.R.L."/>
            <person name="Souza R.C."/>
            <person name="Steffens M.B.R."/>
            <person name="Steindel M."/>
            <person name="Teixeira S.R."/>
            <person name="Urmenyi T."/>
            <person name="Vettore A."/>
            <person name="Wassem R."/>
            <person name="Zaha A."/>
            <person name="Simpson A.J.G."/>
        </authorList>
    </citation>
    <scope>NUCLEOTIDE SEQUENCE [LARGE SCALE GENOMIC DNA]</scope>
    <source>
        <strain evidence="2">ATCC 12472 / DSM 30191 / JCM 1249 / NBRC 12614 / NCIMB 9131 / NCTC 9757</strain>
    </source>
</reference>
<accession>Q7NZN5</accession>